<dbReference type="AlphaFoldDB" id="A0A5P1E6H5"/>
<dbReference type="EMBL" id="CM007390">
    <property type="protein sequence ID" value="ONK57087.1"/>
    <property type="molecule type" value="Genomic_DNA"/>
</dbReference>
<evidence type="ECO:0000313" key="1">
    <source>
        <dbReference type="EMBL" id="ONK57087.1"/>
    </source>
</evidence>
<dbReference type="Gramene" id="ONK57087">
    <property type="protein sequence ID" value="ONK57087"/>
    <property type="gene ID" value="A4U43_C10F16480"/>
</dbReference>
<sequence length="125" mass="14178">MFSLVFETSKVASGVDLLALNRMTWFQYANRCLMFNVFKLQSCRQFCLPVTRADFSPLLHYLAGQRHELVRGENTKKLGETGIVVEFCPRVRSKGSLLPPSPITSPREPDDELLPVNLCTKLMKS</sequence>
<dbReference type="Proteomes" id="UP000243459">
    <property type="component" value="Chromosome 10"/>
</dbReference>
<accession>A0A5P1E6H5</accession>
<name>A0A5P1E6H5_ASPOF</name>
<reference evidence="2" key="1">
    <citation type="journal article" date="2017" name="Nat. Commun.">
        <title>The asparagus genome sheds light on the origin and evolution of a young Y chromosome.</title>
        <authorList>
            <person name="Harkess A."/>
            <person name="Zhou J."/>
            <person name="Xu C."/>
            <person name="Bowers J.E."/>
            <person name="Van der Hulst R."/>
            <person name="Ayyampalayam S."/>
            <person name="Mercati F."/>
            <person name="Riccardi P."/>
            <person name="McKain M.R."/>
            <person name="Kakrana A."/>
            <person name="Tang H."/>
            <person name="Ray J."/>
            <person name="Groenendijk J."/>
            <person name="Arikit S."/>
            <person name="Mathioni S.M."/>
            <person name="Nakano M."/>
            <person name="Shan H."/>
            <person name="Telgmann-Rauber A."/>
            <person name="Kanno A."/>
            <person name="Yue Z."/>
            <person name="Chen H."/>
            <person name="Li W."/>
            <person name="Chen Y."/>
            <person name="Xu X."/>
            <person name="Zhang Y."/>
            <person name="Luo S."/>
            <person name="Chen H."/>
            <person name="Gao J."/>
            <person name="Mao Z."/>
            <person name="Pires J.C."/>
            <person name="Luo M."/>
            <person name="Kudrna D."/>
            <person name="Wing R.A."/>
            <person name="Meyers B.C."/>
            <person name="Yi K."/>
            <person name="Kong H."/>
            <person name="Lavrijsen P."/>
            <person name="Sunseri F."/>
            <person name="Falavigna A."/>
            <person name="Ye Y."/>
            <person name="Leebens-Mack J.H."/>
            <person name="Chen G."/>
        </authorList>
    </citation>
    <scope>NUCLEOTIDE SEQUENCE [LARGE SCALE GENOMIC DNA]</scope>
    <source>
        <strain evidence="2">cv. DH0086</strain>
    </source>
</reference>
<keyword evidence="2" id="KW-1185">Reference proteome</keyword>
<protein>
    <submittedName>
        <fullName evidence="1">Uncharacterized protein</fullName>
    </submittedName>
</protein>
<proteinExistence type="predicted"/>
<gene>
    <name evidence="1" type="ORF">A4U43_C10F16480</name>
</gene>
<organism evidence="1 2">
    <name type="scientific">Asparagus officinalis</name>
    <name type="common">Garden asparagus</name>
    <dbReference type="NCBI Taxonomy" id="4686"/>
    <lineage>
        <taxon>Eukaryota</taxon>
        <taxon>Viridiplantae</taxon>
        <taxon>Streptophyta</taxon>
        <taxon>Embryophyta</taxon>
        <taxon>Tracheophyta</taxon>
        <taxon>Spermatophyta</taxon>
        <taxon>Magnoliopsida</taxon>
        <taxon>Liliopsida</taxon>
        <taxon>Asparagales</taxon>
        <taxon>Asparagaceae</taxon>
        <taxon>Asparagoideae</taxon>
        <taxon>Asparagus</taxon>
    </lineage>
</organism>
<evidence type="ECO:0000313" key="2">
    <source>
        <dbReference type="Proteomes" id="UP000243459"/>
    </source>
</evidence>